<dbReference type="SMART" id="SM00248">
    <property type="entry name" value="ANK"/>
    <property type="match status" value="5"/>
</dbReference>
<sequence length="370" mass="43299">MSSKLYLKITNKQECHNGYQYQDDLNILQEKFNDNPNDSCAPGGLYFCEPKYIHHYFGYGVNLREVYLPTNNPDFKMIKDPEGKKYRANMIILGKKHNLSDPKTWEFMNTIGVKFEKSSLHHIIRKNYFECLKYLISIGVAINTLNYNSLPEASARGRLEIVKYLIPLENNKEIIFEAQRRASDTNNLIMIQYLLGEVKIRYESFMYLSPYSRGENNKKITYDYEHLCEDLFFLNCEYGNLEIIKYLVHQGAKINTDDDYALIIASKYGKLDVVKYLISQGANVHAYKNKSIISAHKYGHQDVIKYLIENGAKIVPDNDNKTITNRIEIDIGEIEEDIIFNGRTYEWKIVQFPNYYDYLKNIVLNNKVKN</sequence>
<dbReference type="RefSeq" id="YP_010841158.1">
    <property type="nucleotide sequence ID" value="NC_079139.1"/>
</dbReference>
<dbReference type="Pfam" id="PF12796">
    <property type="entry name" value="Ank_2"/>
    <property type="match status" value="2"/>
</dbReference>
<evidence type="ECO:0000313" key="4">
    <source>
        <dbReference type="Proteomes" id="UP001321479"/>
    </source>
</evidence>
<organism evidence="3 4">
    <name type="scientific">Cotonvirus japonicus</name>
    <dbReference type="NCBI Taxonomy" id="2811091"/>
    <lineage>
        <taxon>Viruses</taxon>
        <taxon>Varidnaviria</taxon>
        <taxon>Bamfordvirae</taxon>
        <taxon>Nucleocytoviricota</taxon>
        <taxon>Megaviricetes</taxon>
        <taxon>Imitervirales</taxon>
        <taxon>Mimiviridae</taxon>
        <taxon>Megamimivirinae</taxon>
        <taxon>Cotonvirus</taxon>
        <taxon>Cotonvirus japonicum</taxon>
    </lineage>
</organism>
<reference evidence="3 4" key="1">
    <citation type="submission" date="2021-02" db="EMBL/GenBank/DDBJ databases">
        <title>Cotonvirus japonicus, which uses Golgi apparatus of host cells for its virion factory, phylogenetically links tailed tupanvirus and icosahedral mimivirus.</title>
        <authorList>
            <person name="Takahashi H."/>
            <person name="Fukaya S."/>
            <person name="Song C."/>
            <person name="Murata K."/>
            <person name="Takemura M."/>
        </authorList>
    </citation>
    <scope>NUCLEOTIDE SEQUENCE [LARGE SCALE GENOMIC DNA]</scope>
</reference>
<dbReference type="PROSITE" id="PS50088">
    <property type="entry name" value="ANK_REPEAT"/>
    <property type="match status" value="1"/>
</dbReference>
<evidence type="ECO:0000313" key="3">
    <source>
        <dbReference type="EMBL" id="BCS82550.1"/>
    </source>
</evidence>
<dbReference type="Gene3D" id="1.25.40.20">
    <property type="entry name" value="Ankyrin repeat-containing domain"/>
    <property type="match status" value="2"/>
</dbReference>
<evidence type="ECO:0000256" key="2">
    <source>
        <dbReference type="ARBA" id="ARBA00023043"/>
    </source>
</evidence>
<dbReference type="PROSITE" id="PS50297">
    <property type="entry name" value="ANK_REP_REGION"/>
    <property type="match status" value="1"/>
</dbReference>
<keyword evidence="2" id="KW-0040">ANK repeat</keyword>
<keyword evidence="4" id="KW-1185">Reference proteome</keyword>
<keyword evidence="1" id="KW-0677">Repeat</keyword>
<name>A0ABM7NQX5_9VIRU</name>
<dbReference type="EMBL" id="AP024483">
    <property type="protein sequence ID" value="BCS82550.1"/>
    <property type="molecule type" value="Genomic_DNA"/>
</dbReference>
<dbReference type="InterPro" id="IPR002110">
    <property type="entry name" value="Ankyrin_rpt"/>
</dbReference>
<dbReference type="InterPro" id="IPR036770">
    <property type="entry name" value="Ankyrin_rpt-contain_sf"/>
</dbReference>
<dbReference type="PANTHER" id="PTHR24188">
    <property type="entry name" value="ANKYRIN REPEAT PROTEIN"/>
    <property type="match status" value="1"/>
</dbReference>
<protein>
    <submittedName>
        <fullName evidence="3">Ankyrin repeat protein</fullName>
    </submittedName>
</protein>
<dbReference type="GeneID" id="80557755"/>
<proteinExistence type="predicted"/>
<evidence type="ECO:0000256" key="1">
    <source>
        <dbReference type="ARBA" id="ARBA00022737"/>
    </source>
</evidence>
<dbReference type="SUPFAM" id="SSF48403">
    <property type="entry name" value="Ankyrin repeat"/>
    <property type="match status" value="1"/>
</dbReference>
<accession>A0ABM7NQX5</accession>
<dbReference type="PANTHER" id="PTHR24188:SF29">
    <property type="entry name" value="GH09064P"/>
    <property type="match status" value="1"/>
</dbReference>
<dbReference type="Proteomes" id="UP001321479">
    <property type="component" value="Segment"/>
</dbReference>